<gene>
    <name evidence="1" type="ORF">RPERSI_LOCUS29418</name>
</gene>
<evidence type="ECO:0000313" key="1">
    <source>
        <dbReference type="EMBL" id="CAG8835078.1"/>
    </source>
</evidence>
<accession>A0ACA9SDS8</accession>
<dbReference type="EMBL" id="CAJVQC010110950">
    <property type="protein sequence ID" value="CAG8835078.1"/>
    <property type="molecule type" value="Genomic_DNA"/>
</dbReference>
<reference evidence="1" key="1">
    <citation type="submission" date="2021-06" db="EMBL/GenBank/DDBJ databases">
        <authorList>
            <person name="Kallberg Y."/>
            <person name="Tangrot J."/>
            <person name="Rosling A."/>
        </authorList>
    </citation>
    <scope>NUCLEOTIDE SEQUENCE</scope>
    <source>
        <strain evidence="1">MA461A</strain>
    </source>
</reference>
<sequence length="217" mass="25144">EGIKSINKEISKARDFSMKLRNSPSLIRELKKIFELKNIPFLIPETDMNTRWNSMYIMLEKLQQIHPITDIFVASNQTLKPNYPNEQEWKIIFDLLILLEPMYHATIMLSSSTLPTQGDLRMIFHSLIIHLNNNESPEINSQHAVASAMKVKFTSYWAHLNESSTISGLLDPCNKLSTFDIYEHEEAINKLHEIHKKYKPTEENKPLPPPTTAKSTR</sequence>
<feature type="non-terminal residue" evidence="1">
    <location>
        <position position="1"/>
    </location>
</feature>
<evidence type="ECO:0000313" key="2">
    <source>
        <dbReference type="Proteomes" id="UP000789920"/>
    </source>
</evidence>
<feature type="non-terminal residue" evidence="1">
    <location>
        <position position="217"/>
    </location>
</feature>
<dbReference type="Proteomes" id="UP000789920">
    <property type="component" value="Unassembled WGS sequence"/>
</dbReference>
<proteinExistence type="predicted"/>
<keyword evidence="2" id="KW-1185">Reference proteome</keyword>
<protein>
    <submittedName>
        <fullName evidence="1">997_t:CDS:1</fullName>
    </submittedName>
</protein>
<comment type="caution">
    <text evidence="1">The sequence shown here is derived from an EMBL/GenBank/DDBJ whole genome shotgun (WGS) entry which is preliminary data.</text>
</comment>
<name>A0ACA9SDS8_9GLOM</name>
<organism evidence="1 2">
    <name type="scientific">Racocetra persica</name>
    <dbReference type="NCBI Taxonomy" id="160502"/>
    <lineage>
        <taxon>Eukaryota</taxon>
        <taxon>Fungi</taxon>
        <taxon>Fungi incertae sedis</taxon>
        <taxon>Mucoromycota</taxon>
        <taxon>Glomeromycotina</taxon>
        <taxon>Glomeromycetes</taxon>
        <taxon>Diversisporales</taxon>
        <taxon>Gigasporaceae</taxon>
        <taxon>Racocetra</taxon>
    </lineage>
</organism>